<comment type="caution">
    <text evidence="7">The sequence shown here is derived from an EMBL/GenBank/DDBJ whole genome shotgun (WGS) entry which is preliminary data.</text>
</comment>
<dbReference type="EC" id="1.11.1.24" evidence="5"/>
<evidence type="ECO:0000256" key="2">
    <source>
        <dbReference type="ARBA" id="ARBA00022862"/>
    </source>
</evidence>
<dbReference type="PROSITE" id="PS51352">
    <property type="entry name" value="THIOREDOXIN_2"/>
    <property type="match status" value="1"/>
</dbReference>
<dbReference type="Gene3D" id="3.40.30.10">
    <property type="entry name" value="Glutaredoxin"/>
    <property type="match status" value="1"/>
</dbReference>
<dbReference type="NCBIfam" id="NF001808">
    <property type="entry name" value="PRK00522.1"/>
    <property type="match status" value="1"/>
</dbReference>
<evidence type="ECO:0000313" key="7">
    <source>
        <dbReference type="EMBL" id="MET3575384.1"/>
    </source>
</evidence>
<dbReference type="PANTHER" id="PTHR43110:SF1">
    <property type="entry name" value="THIOL PEROXIDASE"/>
    <property type="match status" value="1"/>
</dbReference>
<organism evidence="7 8">
    <name type="scientific">Bhargavaea ullalensis</name>
    <dbReference type="NCBI Taxonomy" id="1265685"/>
    <lineage>
        <taxon>Bacteria</taxon>
        <taxon>Bacillati</taxon>
        <taxon>Bacillota</taxon>
        <taxon>Bacilli</taxon>
        <taxon>Bacillales</taxon>
        <taxon>Caryophanaceae</taxon>
        <taxon>Bhargavaea</taxon>
    </lineage>
</organism>
<dbReference type="GO" id="GO:0004601">
    <property type="term" value="F:peroxidase activity"/>
    <property type="evidence" value="ECO:0007669"/>
    <property type="project" value="UniProtKB-KW"/>
</dbReference>
<dbReference type="HAMAP" id="MF_00269">
    <property type="entry name" value="Tpx"/>
    <property type="match status" value="1"/>
</dbReference>
<dbReference type="Proteomes" id="UP001549099">
    <property type="component" value="Unassembled WGS sequence"/>
</dbReference>
<protein>
    <recommendedName>
        <fullName evidence="5">Thiol peroxidase</fullName>
        <shortName evidence="5">Tpx</shortName>
        <ecNumber evidence="5">1.11.1.24</ecNumber>
    </recommendedName>
    <alternativeName>
        <fullName evidence="5">Peroxiredoxin tpx</fullName>
        <shortName evidence="5">Prx</shortName>
    </alternativeName>
    <alternativeName>
        <fullName evidence="5">Thioredoxin peroxidase</fullName>
    </alternativeName>
    <alternativeName>
        <fullName evidence="5">Thioredoxin-dependent peroxiredoxin</fullName>
    </alternativeName>
</protein>
<keyword evidence="4 5" id="KW-0676">Redox-active center</keyword>
<dbReference type="SUPFAM" id="SSF52833">
    <property type="entry name" value="Thioredoxin-like"/>
    <property type="match status" value="1"/>
</dbReference>
<keyword evidence="3" id="KW-1015">Disulfide bond</keyword>
<evidence type="ECO:0000256" key="4">
    <source>
        <dbReference type="ARBA" id="ARBA00023284"/>
    </source>
</evidence>
<feature type="active site" description="Cysteine sulfenic acid (-SOH) intermediate" evidence="5">
    <location>
        <position position="60"/>
    </location>
</feature>
<proteinExistence type="inferred from homology"/>
<evidence type="ECO:0000259" key="6">
    <source>
        <dbReference type="PROSITE" id="PS51352"/>
    </source>
</evidence>
<keyword evidence="8" id="KW-1185">Reference proteome</keyword>
<keyword evidence="5" id="KW-0560">Oxidoreductase</keyword>
<gene>
    <name evidence="5" type="primary">tpx</name>
    <name evidence="7" type="ORF">ABID49_001269</name>
</gene>
<keyword evidence="1 5" id="KW-0575">Peroxidase</keyword>
<dbReference type="InterPro" id="IPR036249">
    <property type="entry name" value="Thioredoxin-like_sf"/>
</dbReference>
<keyword evidence="2 5" id="KW-0049">Antioxidant</keyword>
<sequence>MVQVTFQKNPVTLLGTEVQVGDQAPDFTVLTNDLKPYTLKETEGKVRLISVIPSIDTGVCSAQTKRFNESVTALGDDVAVLTISVDLPFAQARWKATEGLDQVVALSDHRDLSFGLAYGTVMKELRLLARSVFVIDKDGKVTYAEYVPEGTDHPDYDKALEAVKKLTK</sequence>
<comment type="similarity">
    <text evidence="5">Belongs to the peroxiredoxin family. Tpx subfamily.</text>
</comment>
<comment type="catalytic activity">
    <reaction evidence="5">
        <text>a hydroperoxide + [thioredoxin]-dithiol = an alcohol + [thioredoxin]-disulfide + H2O</text>
        <dbReference type="Rhea" id="RHEA:62620"/>
        <dbReference type="Rhea" id="RHEA-COMP:10698"/>
        <dbReference type="Rhea" id="RHEA-COMP:10700"/>
        <dbReference type="ChEBI" id="CHEBI:15377"/>
        <dbReference type="ChEBI" id="CHEBI:29950"/>
        <dbReference type="ChEBI" id="CHEBI:30879"/>
        <dbReference type="ChEBI" id="CHEBI:35924"/>
        <dbReference type="ChEBI" id="CHEBI:50058"/>
        <dbReference type="EC" id="1.11.1.24"/>
    </reaction>
</comment>
<dbReference type="CDD" id="cd03014">
    <property type="entry name" value="PRX_Atyp2cys"/>
    <property type="match status" value="1"/>
</dbReference>
<comment type="caution">
    <text evidence="5">Lacks conserved residue(s) required for the propagation of feature annotation.</text>
</comment>
<evidence type="ECO:0000256" key="5">
    <source>
        <dbReference type="HAMAP-Rule" id="MF_00269"/>
    </source>
</evidence>
<evidence type="ECO:0000256" key="1">
    <source>
        <dbReference type="ARBA" id="ARBA00022559"/>
    </source>
</evidence>
<dbReference type="InterPro" id="IPR013766">
    <property type="entry name" value="Thioredoxin_domain"/>
</dbReference>
<comment type="function">
    <text evidence="5">Thiol-specific peroxidase that catalyzes the reduction of hydrogen peroxide and organic hydroperoxides to water and alcohols, respectively. Plays a role in cell protection against oxidative stress by detoxifying peroxides.</text>
</comment>
<name>A0ABV2GAR9_9BACL</name>
<accession>A0ABV2GAR9</accession>
<feature type="domain" description="Thioredoxin" evidence="6">
    <location>
        <begin position="18"/>
        <end position="168"/>
    </location>
</feature>
<dbReference type="InterPro" id="IPR050455">
    <property type="entry name" value="Tpx_Peroxidase_subfamily"/>
</dbReference>
<dbReference type="InterPro" id="IPR002065">
    <property type="entry name" value="TPX"/>
</dbReference>
<reference evidence="7 8" key="1">
    <citation type="submission" date="2024-06" db="EMBL/GenBank/DDBJ databases">
        <title>Genomic Encyclopedia of Type Strains, Phase IV (KMG-IV): sequencing the most valuable type-strain genomes for metagenomic binning, comparative biology and taxonomic classification.</title>
        <authorList>
            <person name="Goeker M."/>
        </authorList>
    </citation>
    <scope>NUCLEOTIDE SEQUENCE [LARGE SCALE GENOMIC DNA]</scope>
    <source>
        <strain evidence="7 8">DSM 26128</strain>
    </source>
</reference>
<dbReference type="EMBL" id="JBEPLW010000006">
    <property type="protein sequence ID" value="MET3575384.1"/>
    <property type="molecule type" value="Genomic_DNA"/>
</dbReference>
<dbReference type="Pfam" id="PF08534">
    <property type="entry name" value="Redoxin"/>
    <property type="match status" value="1"/>
</dbReference>
<dbReference type="PANTHER" id="PTHR43110">
    <property type="entry name" value="THIOL PEROXIDASE"/>
    <property type="match status" value="1"/>
</dbReference>
<dbReference type="InterPro" id="IPR013740">
    <property type="entry name" value="Redoxin"/>
</dbReference>
<evidence type="ECO:0000313" key="8">
    <source>
        <dbReference type="Proteomes" id="UP001549099"/>
    </source>
</evidence>
<comment type="subunit">
    <text evidence="5">Homodimer.</text>
</comment>
<evidence type="ECO:0000256" key="3">
    <source>
        <dbReference type="ARBA" id="ARBA00023157"/>
    </source>
</evidence>
<dbReference type="RefSeq" id="WP_354196488.1">
    <property type="nucleotide sequence ID" value="NZ_JBEPLW010000006.1"/>
</dbReference>